<keyword evidence="5" id="KW-1185">Reference proteome</keyword>
<proteinExistence type="predicted"/>
<evidence type="ECO:0000313" key="4">
    <source>
        <dbReference type="Proteomes" id="UP000031937"/>
    </source>
</evidence>
<dbReference type="InterPro" id="IPR021474">
    <property type="entry name" value="DUF3127"/>
</dbReference>
<reference evidence="3 5" key="1">
    <citation type="submission" date="2014-07" db="EMBL/GenBank/DDBJ databases">
        <title>Porphyromonadaceae bacterium OUH 308042 = ATCC BAA-2681 = DSM 28342 draft genome.</title>
        <authorList>
            <person name="Sydenham T.V."/>
            <person name="Hasman H."/>
            <person name="Justensen U.S."/>
        </authorList>
    </citation>
    <scope>NUCLEOTIDE SEQUENCE [LARGE SCALE GENOMIC DNA]</scope>
    <source>
        <strain evidence="3 5">OUH 308042</strain>
    </source>
</reference>
<sequence>MNYEVIGKLIYKEDTQKISDRFQKREFVIEVENEKNSQWNDFVKIQLIQDRCDLLENIHLNEDIKVYFNLRGRKWENNGQISYFTNLEGWRIEKIQAEPQMAGTPAPQYRVEDIPPMPEADDLPF</sequence>
<name>A0A0C3RD54_9PORP</name>
<dbReference type="Proteomes" id="UP000031980">
    <property type="component" value="Unassembled WGS sequence"/>
</dbReference>
<dbReference type="EMBL" id="JPIU01000051">
    <property type="protein sequence ID" value="KIO42634.1"/>
    <property type="molecule type" value="Genomic_DNA"/>
</dbReference>
<dbReference type="Proteomes" id="UP000031937">
    <property type="component" value="Unassembled WGS sequence"/>
</dbReference>
<evidence type="ECO:0000256" key="1">
    <source>
        <dbReference type="SAM" id="MobiDB-lite"/>
    </source>
</evidence>
<evidence type="ECO:0000313" key="5">
    <source>
        <dbReference type="Proteomes" id="UP000031980"/>
    </source>
</evidence>
<feature type="region of interest" description="Disordered" evidence="1">
    <location>
        <begin position="99"/>
        <end position="125"/>
    </location>
</feature>
<gene>
    <name evidence="3" type="ORF">BA92_14830</name>
    <name evidence="2" type="ORF">IE90_14805</name>
</gene>
<protein>
    <submittedName>
        <fullName evidence="3">Uncharacterized protein</fullName>
    </submittedName>
</protein>
<evidence type="ECO:0000313" key="3">
    <source>
        <dbReference type="EMBL" id="KIO42634.1"/>
    </source>
</evidence>
<comment type="caution">
    <text evidence="3">The sequence shown here is derived from an EMBL/GenBank/DDBJ whole genome shotgun (WGS) entry which is preliminary data.</text>
</comment>
<reference evidence="2 4" key="2">
    <citation type="submission" date="2014-07" db="EMBL/GenBank/DDBJ databases">
        <title>Porphyromonadaceae bacterium OUH 334697 = ATCC BAA-2682 = DSM 28341 draft genome.</title>
        <authorList>
            <person name="Sydenham T.V."/>
            <person name="Hasman H."/>
            <person name="Justesen U.S."/>
        </authorList>
    </citation>
    <scope>NUCLEOTIDE SEQUENCE [LARGE SCALE GENOMIC DNA]</scope>
    <source>
        <strain evidence="2 4">OUH 334697</strain>
    </source>
</reference>
<dbReference type="RefSeq" id="WP_041504619.1">
    <property type="nucleotide sequence ID" value="NZ_JPIT01000039.1"/>
</dbReference>
<organism evidence="3 5">
    <name type="scientific">Sanguibacteroides justesenii</name>
    <dbReference type="NCBI Taxonomy" id="1547597"/>
    <lineage>
        <taxon>Bacteria</taxon>
        <taxon>Pseudomonadati</taxon>
        <taxon>Bacteroidota</taxon>
        <taxon>Bacteroidia</taxon>
        <taxon>Bacteroidales</taxon>
        <taxon>Porphyromonadaceae</taxon>
        <taxon>Sanguibacteroides</taxon>
    </lineage>
</organism>
<dbReference type="Pfam" id="PF11325">
    <property type="entry name" value="DUF3127"/>
    <property type="match status" value="1"/>
</dbReference>
<dbReference type="EMBL" id="JPIT01000039">
    <property type="protein sequence ID" value="KIO42548.1"/>
    <property type="molecule type" value="Genomic_DNA"/>
</dbReference>
<accession>A0A0C3RD54</accession>
<dbReference type="AlphaFoldDB" id="A0A0C3RD54"/>
<evidence type="ECO:0000313" key="2">
    <source>
        <dbReference type="EMBL" id="KIO42548.1"/>
    </source>
</evidence>
<dbReference type="OrthoDB" id="598142at2"/>